<dbReference type="InterPro" id="IPR011723">
    <property type="entry name" value="Znf/thioredoxin_put"/>
</dbReference>
<accession>A0A1H3HQZ8</accession>
<feature type="compositionally biased region" description="Basic and acidic residues" evidence="1">
    <location>
        <begin position="88"/>
        <end position="116"/>
    </location>
</feature>
<name>A0A1H3HQZ8_9RHOB</name>
<evidence type="ECO:0000313" key="4">
    <source>
        <dbReference type="EMBL" id="SDY17903.1"/>
    </source>
</evidence>
<dbReference type="OrthoDB" id="7159357at2"/>
<feature type="domain" description="Zinc finger/thioredoxin putative" evidence="3">
    <location>
        <begin position="1"/>
        <end position="36"/>
    </location>
</feature>
<evidence type="ECO:0000259" key="3">
    <source>
        <dbReference type="Pfam" id="PF13717"/>
    </source>
</evidence>
<proteinExistence type="predicted"/>
<feature type="transmembrane region" description="Helical" evidence="2">
    <location>
        <begin position="207"/>
        <end position="228"/>
    </location>
</feature>
<keyword evidence="2" id="KW-1133">Transmembrane helix</keyword>
<evidence type="ECO:0000256" key="2">
    <source>
        <dbReference type="SAM" id="Phobius"/>
    </source>
</evidence>
<reference evidence="4 5" key="1">
    <citation type="submission" date="2016-10" db="EMBL/GenBank/DDBJ databases">
        <authorList>
            <person name="de Groot N.N."/>
        </authorList>
    </citation>
    <scope>NUCLEOTIDE SEQUENCE [LARGE SCALE GENOMIC DNA]</scope>
    <source>
        <strain evidence="4 5">DSM 24677</strain>
    </source>
</reference>
<dbReference type="EMBL" id="FNPR01000001">
    <property type="protein sequence ID" value="SDY17903.1"/>
    <property type="molecule type" value="Genomic_DNA"/>
</dbReference>
<evidence type="ECO:0000313" key="5">
    <source>
        <dbReference type="Proteomes" id="UP000199026"/>
    </source>
</evidence>
<dbReference type="RefSeq" id="WP_089887719.1">
    <property type="nucleotide sequence ID" value="NZ_CALLJM010000011.1"/>
</dbReference>
<dbReference type="GeneID" id="78123408"/>
<keyword evidence="2" id="KW-0812">Transmembrane</keyword>
<gene>
    <name evidence="4" type="ORF">SAMN05444486_101607</name>
</gene>
<dbReference type="AlphaFoldDB" id="A0A1H3HQZ8"/>
<organism evidence="4 5">
    <name type="scientific">Lentibacter algarum</name>
    <dbReference type="NCBI Taxonomy" id="576131"/>
    <lineage>
        <taxon>Bacteria</taxon>
        <taxon>Pseudomonadati</taxon>
        <taxon>Pseudomonadota</taxon>
        <taxon>Alphaproteobacteria</taxon>
        <taxon>Rhodobacterales</taxon>
        <taxon>Roseobacteraceae</taxon>
        <taxon>Lentibacter</taxon>
    </lineage>
</organism>
<feature type="region of interest" description="Disordered" evidence="1">
    <location>
        <begin position="38"/>
        <end position="164"/>
    </location>
</feature>
<sequence length="284" mass="30542">MRLVCPNCGAQYEVPDEVIPQDGRDVQCSNCGDTWFQNHPSNDDGLAEELGEARVAPEVSNPPEPEPTPAPPNVTEPERSTPPVQPAPRRELDPSVSDVLREEAAREAAARAREAGTLEEQPELGIGEPDDEISRRQREAGDRMARMRGEDPSEAKAAAAMAANGSRRGVLPDIDEINSTLRKDSERRKTATEVAASREATEQKSGFGLGFLVVILLAVVLIALYVFAPQLAEALPPVAPALEAYVEGVNAARLWLDGQMRNIMEMLDGMASESAAPEGTAPSE</sequence>
<feature type="compositionally biased region" description="Basic and acidic residues" evidence="1">
    <location>
        <begin position="132"/>
        <end position="154"/>
    </location>
</feature>
<protein>
    <submittedName>
        <fullName evidence="4">MJ0042 family finger-like domain-containing protein</fullName>
    </submittedName>
</protein>
<keyword evidence="5" id="KW-1185">Reference proteome</keyword>
<dbReference type="Proteomes" id="UP000199026">
    <property type="component" value="Unassembled WGS sequence"/>
</dbReference>
<feature type="compositionally biased region" description="Pro residues" evidence="1">
    <location>
        <begin position="60"/>
        <end position="74"/>
    </location>
</feature>
<dbReference type="Pfam" id="PF13717">
    <property type="entry name" value="Zn_ribbon_4"/>
    <property type="match status" value="1"/>
</dbReference>
<dbReference type="STRING" id="576131.SAMN05444486_101607"/>
<keyword evidence="2" id="KW-0472">Membrane</keyword>
<evidence type="ECO:0000256" key="1">
    <source>
        <dbReference type="SAM" id="MobiDB-lite"/>
    </source>
</evidence>
<dbReference type="NCBIfam" id="TIGR02098">
    <property type="entry name" value="MJ0042_CXXC"/>
    <property type="match status" value="1"/>
</dbReference>